<proteinExistence type="predicted"/>
<protein>
    <submittedName>
        <fullName evidence="1">Uncharacterized protein</fullName>
    </submittedName>
</protein>
<dbReference type="AlphaFoldDB" id="A0A1Q2CB95"/>
<dbReference type="EMBL" id="CP012098">
    <property type="protein sequence ID" value="AQP40998.1"/>
    <property type="molecule type" value="Genomic_DNA"/>
</dbReference>
<accession>A0A1Q2CB95</accession>
<evidence type="ECO:0000313" key="1">
    <source>
        <dbReference type="EMBL" id="AQP40998.1"/>
    </source>
</evidence>
<sequence length="288" mass="33770">MKGHENYDFVDINVLEDNLLFIDPILIEITKGEWFYKAKEIIVSYFDNLYKAYRENDIIKKKELLSHAGEQNGPRLGYGRGDNGKGNTESGLIEIFKPLENLIKQILTMNKVEDLPLLIPNFGEDGLSDLLINILHAHLNDFTLQQMRKYGIESNAIIEFWSWNKENICWEKTKRSSYCINGQELLIVPKQIVRKKYLFSTDQYFKRIILERIRDEGGYMDEGGKPIPKSEILKSKRFSGEHWEYKESIEYTLKNNDSLNEYHKKLPVFYAENGAGMSDDELDEFIYR</sequence>
<gene>
    <name evidence="1" type="ORF">DO83_14155</name>
</gene>
<reference evidence="1 2" key="1">
    <citation type="journal article" date="2016" name="Sci. Rep.">
        <title>Accelerated dysbiosis of gut microbiota during aggravation of DSS-induced colitis by a butyrate-producing bacterium.</title>
        <authorList>
            <person name="Zhang Q."/>
            <person name="Wu Y."/>
            <person name="Wang J."/>
            <person name="Wu G."/>
            <person name="Long W."/>
            <person name="Xue Z."/>
            <person name="Wang L."/>
            <person name="Zhang X."/>
            <person name="Pang X."/>
            <person name="Zhao Y."/>
            <person name="Zhao L."/>
            <person name="Zhang C."/>
        </authorList>
    </citation>
    <scope>NUCLEOTIDE SEQUENCE [LARGE SCALE GENOMIC DNA]</scope>
    <source>
        <strain evidence="1 2">BPB5</strain>
    </source>
</reference>
<name>A0A1Q2CB95_ANAHA</name>
<organism evidence="1 2">
    <name type="scientific">Anaerostipes hadrus</name>
    <dbReference type="NCBI Taxonomy" id="649756"/>
    <lineage>
        <taxon>Bacteria</taxon>
        <taxon>Bacillati</taxon>
        <taxon>Bacillota</taxon>
        <taxon>Clostridia</taxon>
        <taxon>Lachnospirales</taxon>
        <taxon>Lachnospiraceae</taxon>
        <taxon>Anaerostipes</taxon>
    </lineage>
</organism>
<dbReference type="Proteomes" id="UP000188159">
    <property type="component" value="Chromosome"/>
</dbReference>
<evidence type="ECO:0000313" key="2">
    <source>
        <dbReference type="Proteomes" id="UP000188159"/>
    </source>
</evidence>